<dbReference type="InterPro" id="IPR053139">
    <property type="entry name" value="Surface_bspA-like"/>
</dbReference>
<sequence length="246" mass="28500">MTTFMAKEMIEIGYYFCTRQDFINAMLVSKKFRHFVRAYTFNPIPDTSLFPHMKIQRMYSRVDKRIEGMPYILCYPITVEEYEKGDTHPTSLIFVAKNRIANNKKRASFGARLKIIWDRAFEKMDFKSIKINPKVHLIGFAAFRDCSKLLYIVLSSSLLHIAANAFERCKCLRAVDFPSSIRYIGDSAFRGCEGLKTVKFKSDTLCEFGKWVFCGCFSITNVECPDEMRKMINPYDGILIDVELAV</sequence>
<proteinExistence type="predicted"/>
<dbReference type="Pfam" id="PF13306">
    <property type="entry name" value="LRR_5"/>
    <property type="match status" value="1"/>
</dbReference>
<dbReference type="VEuPathDB" id="AmoebaDB:EIN_118230"/>
<accession>L7FNJ5</accession>
<dbReference type="Gene3D" id="3.80.10.10">
    <property type="entry name" value="Ribonuclease Inhibitor"/>
    <property type="match status" value="1"/>
</dbReference>
<evidence type="ECO:0000313" key="1">
    <source>
        <dbReference type="EMBL" id="ELP92249.1"/>
    </source>
</evidence>
<dbReference type="Proteomes" id="UP000014680">
    <property type="component" value="Unassembled WGS sequence"/>
</dbReference>
<dbReference type="InterPro" id="IPR032675">
    <property type="entry name" value="LRR_dom_sf"/>
</dbReference>
<dbReference type="PANTHER" id="PTHR45661">
    <property type="entry name" value="SURFACE ANTIGEN"/>
    <property type="match status" value="1"/>
</dbReference>
<dbReference type="InterPro" id="IPR026906">
    <property type="entry name" value="LRR_5"/>
</dbReference>
<evidence type="ECO:0000313" key="2">
    <source>
        <dbReference type="Proteomes" id="UP000014680"/>
    </source>
</evidence>
<dbReference type="PANTHER" id="PTHR45661:SF3">
    <property type="entry name" value="IG-LIKE DOMAIN-CONTAINING PROTEIN"/>
    <property type="match status" value="1"/>
</dbReference>
<evidence type="ECO:0008006" key="3">
    <source>
        <dbReference type="Google" id="ProtNLM"/>
    </source>
</evidence>
<dbReference type="EMBL" id="KB206391">
    <property type="protein sequence ID" value="ELP92249.1"/>
    <property type="molecule type" value="Genomic_DNA"/>
</dbReference>
<reference evidence="1 2" key="1">
    <citation type="submission" date="2012-10" db="EMBL/GenBank/DDBJ databases">
        <authorList>
            <person name="Zafar N."/>
            <person name="Inman J."/>
            <person name="Hall N."/>
            <person name="Lorenzi H."/>
            <person name="Caler E."/>
        </authorList>
    </citation>
    <scope>NUCLEOTIDE SEQUENCE [LARGE SCALE GENOMIC DNA]</scope>
    <source>
        <strain evidence="1 2">IP1</strain>
    </source>
</reference>
<dbReference type="RefSeq" id="XP_004259020.1">
    <property type="nucleotide sequence ID" value="XM_004258972.1"/>
</dbReference>
<keyword evidence="2" id="KW-1185">Reference proteome</keyword>
<dbReference type="KEGG" id="eiv:EIN_118230"/>
<dbReference type="GeneID" id="14891248"/>
<organism evidence="1 2">
    <name type="scientific">Entamoeba invadens IP1</name>
    <dbReference type="NCBI Taxonomy" id="370355"/>
    <lineage>
        <taxon>Eukaryota</taxon>
        <taxon>Amoebozoa</taxon>
        <taxon>Evosea</taxon>
        <taxon>Archamoebae</taxon>
        <taxon>Mastigamoebida</taxon>
        <taxon>Entamoebidae</taxon>
        <taxon>Entamoeba</taxon>
    </lineage>
</organism>
<dbReference type="AlphaFoldDB" id="L7FNJ5"/>
<dbReference type="SUPFAM" id="SSF52058">
    <property type="entry name" value="L domain-like"/>
    <property type="match status" value="1"/>
</dbReference>
<name>L7FNJ5_ENTIV</name>
<gene>
    <name evidence="1" type="ORF">EIN_118230</name>
</gene>
<protein>
    <recommendedName>
        <fullName evidence="3">Leucine rich repeat containing protein BspA family protein</fullName>
    </recommendedName>
</protein>